<dbReference type="EC" id="2.7.13.3" evidence="3"/>
<dbReference type="SMART" id="SM00387">
    <property type="entry name" value="HATPase_c"/>
    <property type="match status" value="1"/>
</dbReference>
<comment type="catalytic activity">
    <reaction evidence="1">
        <text>ATP + protein L-histidine = ADP + protein N-phospho-L-histidine.</text>
        <dbReference type="EC" id="2.7.13.3"/>
    </reaction>
</comment>
<evidence type="ECO:0000256" key="3">
    <source>
        <dbReference type="ARBA" id="ARBA00012438"/>
    </source>
</evidence>
<feature type="compositionally biased region" description="Low complexity" evidence="11">
    <location>
        <begin position="55"/>
        <end position="94"/>
    </location>
</feature>
<dbReference type="PROSITE" id="PS50109">
    <property type="entry name" value="HIS_KIN"/>
    <property type="match status" value="1"/>
</dbReference>
<comment type="subcellular location">
    <subcellularLocation>
        <location evidence="2">Cell membrane</location>
    </subcellularLocation>
</comment>
<dbReference type="InterPro" id="IPR050428">
    <property type="entry name" value="TCS_sensor_his_kinase"/>
</dbReference>
<dbReference type="SUPFAM" id="SSF55874">
    <property type="entry name" value="ATPase domain of HSP90 chaperone/DNA topoisomerase II/histidine kinase"/>
    <property type="match status" value="1"/>
</dbReference>
<dbReference type="InterPro" id="IPR036097">
    <property type="entry name" value="HisK_dim/P_sf"/>
</dbReference>
<dbReference type="InterPro" id="IPR003594">
    <property type="entry name" value="HATPase_dom"/>
</dbReference>
<dbReference type="Proteomes" id="UP001058003">
    <property type="component" value="Chromosome"/>
</dbReference>
<dbReference type="CDD" id="cd06225">
    <property type="entry name" value="HAMP"/>
    <property type="match status" value="1"/>
</dbReference>
<dbReference type="Pfam" id="PF00512">
    <property type="entry name" value="HisKA"/>
    <property type="match status" value="1"/>
</dbReference>
<dbReference type="PRINTS" id="PR00344">
    <property type="entry name" value="BCTRLSENSOR"/>
</dbReference>
<dbReference type="KEGG" id="daur:Daura_00655"/>
<dbReference type="CDD" id="cd00075">
    <property type="entry name" value="HATPase"/>
    <property type="match status" value="1"/>
</dbReference>
<dbReference type="SMART" id="SM00304">
    <property type="entry name" value="HAMP"/>
    <property type="match status" value="1"/>
</dbReference>
<feature type="domain" description="HAMP" evidence="14">
    <location>
        <begin position="221"/>
        <end position="274"/>
    </location>
</feature>
<dbReference type="InterPro" id="IPR036890">
    <property type="entry name" value="HATPase_C_sf"/>
</dbReference>
<dbReference type="PANTHER" id="PTHR45436:SF5">
    <property type="entry name" value="SENSOR HISTIDINE KINASE TRCS"/>
    <property type="match status" value="1"/>
</dbReference>
<dbReference type="Pfam" id="PF00672">
    <property type="entry name" value="HAMP"/>
    <property type="match status" value="1"/>
</dbReference>
<dbReference type="Gene3D" id="3.30.565.10">
    <property type="entry name" value="Histidine kinase-like ATPase, C-terminal domain"/>
    <property type="match status" value="1"/>
</dbReference>
<protein>
    <recommendedName>
        <fullName evidence="3">histidine kinase</fullName>
        <ecNumber evidence="3">2.7.13.3</ecNumber>
    </recommendedName>
</protein>
<evidence type="ECO:0000313" key="16">
    <source>
        <dbReference type="Proteomes" id="UP001058003"/>
    </source>
</evidence>
<dbReference type="EMBL" id="CP073767">
    <property type="protein sequence ID" value="UWZ54841.1"/>
    <property type="molecule type" value="Genomic_DNA"/>
</dbReference>
<dbReference type="OrthoDB" id="5242752at2"/>
<evidence type="ECO:0000256" key="9">
    <source>
        <dbReference type="ARBA" id="ARBA00023012"/>
    </source>
</evidence>
<dbReference type="RefSeq" id="WP_081970819.1">
    <property type="nucleotide sequence ID" value="NZ_CP073767.1"/>
</dbReference>
<dbReference type="Gene3D" id="1.10.287.130">
    <property type="match status" value="1"/>
</dbReference>
<evidence type="ECO:0000256" key="5">
    <source>
        <dbReference type="ARBA" id="ARBA00022679"/>
    </source>
</evidence>
<dbReference type="FunFam" id="1.10.287.130:FF:000001">
    <property type="entry name" value="Two-component sensor histidine kinase"/>
    <property type="match status" value="1"/>
</dbReference>
<dbReference type="PANTHER" id="PTHR45436">
    <property type="entry name" value="SENSOR HISTIDINE KINASE YKOH"/>
    <property type="match status" value="1"/>
</dbReference>
<dbReference type="InterPro" id="IPR003661">
    <property type="entry name" value="HisK_dim/P_dom"/>
</dbReference>
<dbReference type="InterPro" id="IPR003660">
    <property type="entry name" value="HAMP_dom"/>
</dbReference>
<evidence type="ECO:0000313" key="15">
    <source>
        <dbReference type="EMBL" id="UWZ54841.1"/>
    </source>
</evidence>
<evidence type="ECO:0000259" key="14">
    <source>
        <dbReference type="PROSITE" id="PS50885"/>
    </source>
</evidence>
<evidence type="ECO:0000256" key="8">
    <source>
        <dbReference type="ARBA" id="ARBA00022989"/>
    </source>
</evidence>
<name>A0A9Q9IFM9_9ACTN</name>
<dbReference type="SUPFAM" id="SSF158472">
    <property type="entry name" value="HAMP domain-like"/>
    <property type="match status" value="1"/>
</dbReference>
<keyword evidence="16" id="KW-1185">Reference proteome</keyword>
<evidence type="ECO:0000256" key="2">
    <source>
        <dbReference type="ARBA" id="ARBA00004236"/>
    </source>
</evidence>
<accession>A0A9Q9IFM9</accession>
<evidence type="ECO:0000256" key="1">
    <source>
        <dbReference type="ARBA" id="ARBA00000085"/>
    </source>
</evidence>
<keyword evidence="6 12" id="KW-0812">Transmembrane</keyword>
<evidence type="ECO:0000256" key="10">
    <source>
        <dbReference type="ARBA" id="ARBA00023136"/>
    </source>
</evidence>
<evidence type="ECO:0000256" key="11">
    <source>
        <dbReference type="SAM" id="MobiDB-lite"/>
    </source>
</evidence>
<feature type="transmembrane region" description="Helical" evidence="12">
    <location>
        <begin position="200"/>
        <end position="220"/>
    </location>
</feature>
<keyword evidence="5" id="KW-0808">Transferase</keyword>
<dbReference type="AlphaFoldDB" id="A0A9Q9IFM9"/>
<feature type="domain" description="Histidine kinase" evidence="13">
    <location>
        <begin position="289"/>
        <end position="528"/>
    </location>
</feature>
<feature type="region of interest" description="Disordered" evidence="11">
    <location>
        <begin position="529"/>
        <end position="551"/>
    </location>
</feature>
<evidence type="ECO:0000256" key="7">
    <source>
        <dbReference type="ARBA" id="ARBA00022777"/>
    </source>
</evidence>
<reference evidence="15" key="1">
    <citation type="submission" date="2021-04" db="EMBL/GenBank/DDBJ databases">
        <title>Dactylosporangium aurantiacum NRRL B-8018 full assembly.</title>
        <authorList>
            <person name="Hartkoorn R.C."/>
            <person name="Beaudoing E."/>
            <person name="Hot D."/>
        </authorList>
    </citation>
    <scope>NUCLEOTIDE SEQUENCE</scope>
    <source>
        <strain evidence="15">NRRL B-8018</strain>
    </source>
</reference>
<dbReference type="Gene3D" id="6.10.340.10">
    <property type="match status" value="1"/>
</dbReference>
<dbReference type="Pfam" id="PF02518">
    <property type="entry name" value="HATPase_c"/>
    <property type="match status" value="1"/>
</dbReference>
<evidence type="ECO:0000256" key="4">
    <source>
        <dbReference type="ARBA" id="ARBA00022553"/>
    </source>
</evidence>
<organism evidence="15 16">
    <name type="scientific">Dactylosporangium aurantiacum</name>
    <dbReference type="NCBI Taxonomy" id="35754"/>
    <lineage>
        <taxon>Bacteria</taxon>
        <taxon>Bacillati</taxon>
        <taxon>Actinomycetota</taxon>
        <taxon>Actinomycetes</taxon>
        <taxon>Micromonosporales</taxon>
        <taxon>Micromonosporaceae</taxon>
        <taxon>Dactylosporangium</taxon>
    </lineage>
</organism>
<dbReference type="SUPFAM" id="SSF47384">
    <property type="entry name" value="Homodimeric domain of signal transducing histidine kinase"/>
    <property type="match status" value="1"/>
</dbReference>
<feature type="region of interest" description="Disordered" evidence="11">
    <location>
        <begin position="53"/>
        <end position="97"/>
    </location>
</feature>
<gene>
    <name evidence="15" type="ORF">Daura_00655</name>
</gene>
<evidence type="ECO:0000256" key="12">
    <source>
        <dbReference type="SAM" id="Phobius"/>
    </source>
</evidence>
<sequence length="551" mass="58742">MKLRPWRQWTVQVRIVVSVVTLAGVALIAANAIGVGLLNWYLMQRIDDQLEHSARPPGAFANPNRNPNPTAAPTAPGAGAGGSPNPSASPSASAGVRRDAFPRERGEFFPGPLYQIYRFDSTGKLLNPEPVVLDPALFGDIKQRAATAKPFTVTTPGGEDWRVIVFPANLPANFAGGGGYGANAVALVDVQDTRDSMLRYSLLVSLILLGFVGVATATLVRVGLSPLTRMEETAVEIAGGNLSRRIVDADPHTESGRLGIALNTMLTRIEEAVDDSADSERRLRQFLADAAHELRTPLTSVQGFAELYRRGGAPPGPALDEAMECIEAEVSRMRLLVNDLLTLARMDEERPLQRYPVDLLAVAADSVRDAHVRVPTRFVQLSALDERSVTFEPVTVEGDETRIRQVVANLVSNALQHTPEDTRVVVRVGRATEGGPPPTAAVGEPLPSGVPLAAIEVGDTGPGMNPGEAARVFERLYRAEGSRSRRHGGAGLGLAIVAAIVQAHGGRVELWTAPGEGARFRVLLPAMSEPDFDDESDQPGASGFRGNSEGS</sequence>
<keyword evidence="4" id="KW-0597">Phosphoprotein</keyword>
<proteinExistence type="predicted"/>
<keyword evidence="7 15" id="KW-0418">Kinase</keyword>
<feature type="transmembrane region" description="Helical" evidence="12">
    <location>
        <begin position="15"/>
        <end position="42"/>
    </location>
</feature>
<evidence type="ECO:0000259" key="13">
    <source>
        <dbReference type="PROSITE" id="PS50109"/>
    </source>
</evidence>
<keyword evidence="10 12" id="KW-0472">Membrane</keyword>
<keyword evidence="8 12" id="KW-1133">Transmembrane helix</keyword>
<dbReference type="GO" id="GO:0005886">
    <property type="term" value="C:plasma membrane"/>
    <property type="evidence" value="ECO:0007669"/>
    <property type="project" value="UniProtKB-SubCell"/>
</dbReference>
<evidence type="ECO:0000256" key="6">
    <source>
        <dbReference type="ARBA" id="ARBA00022692"/>
    </source>
</evidence>
<dbReference type="SMART" id="SM00388">
    <property type="entry name" value="HisKA"/>
    <property type="match status" value="1"/>
</dbReference>
<dbReference type="PROSITE" id="PS50885">
    <property type="entry name" value="HAMP"/>
    <property type="match status" value="1"/>
</dbReference>
<dbReference type="GO" id="GO:0000155">
    <property type="term" value="F:phosphorelay sensor kinase activity"/>
    <property type="evidence" value="ECO:0007669"/>
    <property type="project" value="InterPro"/>
</dbReference>
<dbReference type="InterPro" id="IPR005467">
    <property type="entry name" value="His_kinase_dom"/>
</dbReference>
<dbReference type="CDD" id="cd00082">
    <property type="entry name" value="HisKA"/>
    <property type="match status" value="1"/>
</dbReference>
<keyword evidence="9" id="KW-0902">Two-component regulatory system</keyword>
<dbReference type="InterPro" id="IPR004358">
    <property type="entry name" value="Sig_transdc_His_kin-like_C"/>
</dbReference>